<dbReference type="Pfam" id="PF01412">
    <property type="entry name" value="ArfGap"/>
    <property type="match status" value="1"/>
</dbReference>
<evidence type="ECO:0000256" key="6">
    <source>
        <dbReference type="SAM" id="MobiDB-lite"/>
    </source>
</evidence>
<dbReference type="InterPro" id="IPR038508">
    <property type="entry name" value="ArfGAP_dom_sf"/>
</dbReference>
<dbReference type="PANTHER" id="PTHR46220">
    <property type="entry name" value="ADP-RIBOSYLATION FACTOR GTPASE-ACTIVATING PROTEIN AGD12"/>
    <property type="match status" value="1"/>
</dbReference>
<dbReference type="CDD" id="cd09272">
    <property type="entry name" value="RNase_HI_RT_Ty1"/>
    <property type="match status" value="1"/>
</dbReference>
<dbReference type="InterPro" id="IPR001164">
    <property type="entry name" value="ArfGAP_dom"/>
</dbReference>
<evidence type="ECO:0000256" key="2">
    <source>
        <dbReference type="ARBA" id="ARBA00022723"/>
    </source>
</evidence>
<dbReference type="InterPro" id="IPR037278">
    <property type="entry name" value="ARFGAP/RecO"/>
</dbReference>
<keyword evidence="3 5" id="KW-0863">Zinc-finger</keyword>
<dbReference type="Pfam" id="PF00168">
    <property type="entry name" value="C2"/>
    <property type="match status" value="1"/>
</dbReference>
<evidence type="ECO:0000256" key="5">
    <source>
        <dbReference type="PROSITE-ProRule" id="PRU00288"/>
    </source>
</evidence>
<dbReference type="CDD" id="cd08204">
    <property type="entry name" value="ArfGap"/>
    <property type="match status" value="1"/>
</dbReference>
<dbReference type="GO" id="GO:0008270">
    <property type="term" value="F:zinc ion binding"/>
    <property type="evidence" value="ECO:0007669"/>
    <property type="project" value="UniProtKB-KW"/>
</dbReference>
<dbReference type="AlphaFoldDB" id="A0A6A3A1K1"/>
<evidence type="ECO:0000256" key="1">
    <source>
        <dbReference type="ARBA" id="ARBA00022468"/>
    </source>
</evidence>
<dbReference type="FunFam" id="1.10.220.150:FF:000009">
    <property type="entry name" value="stromal membrane-associated protein 1 isoform X1"/>
    <property type="match status" value="1"/>
</dbReference>
<dbReference type="InterPro" id="IPR035892">
    <property type="entry name" value="C2_domain_sf"/>
</dbReference>
<comment type="caution">
    <text evidence="8">The sequence shown here is derived from an EMBL/GenBank/DDBJ whole genome shotgun (WGS) entry which is preliminary data.</text>
</comment>
<feature type="compositionally biased region" description="Polar residues" evidence="6">
    <location>
        <begin position="34"/>
        <end position="45"/>
    </location>
</feature>
<dbReference type="GO" id="GO:0005096">
    <property type="term" value="F:GTPase activator activity"/>
    <property type="evidence" value="ECO:0007669"/>
    <property type="project" value="UniProtKB-KW"/>
</dbReference>
<dbReference type="Pfam" id="PF07727">
    <property type="entry name" value="RVT_2"/>
    <property type="match status" value="2"/>
</dbReference>
<evidence type="ECO:0000313" key="8">
    <source>
        <dbReference type="EMBL" id="KAE8698181.1"/>
    </source>
</evidence>
<feature type="compositionally biased region" description="Low complexity" evidence="6">
    <location>
        <begin position="46"/>
        <end position="62"/>
    </location>
</feature>
<dbReference type="SUPFAM" id="SSF52058">
    <property type="entry name" value="L domain-like"/>
    <property type="match status" value="1"/>
</dbReference>
<dbReference type="InterPro" id="IPR043502">
    <property type="entry name" value="DNA/RNA_pol_sf"/>
</dbReference>
<dbReference type="InterPro" id="IPR044518">
    <property type="entry name" value="ARF_GAP_AGD11/12/13"/>
</dbReference>
<dbReference type="InterPro" id="IPR000008">
    <property type="entry name" value="C2_dom"/>
</dbReference>
<feature type="region of interest" description="Disordered" evidence="6">
    <location>
        <begin position="34"/>
        <end position="62"/>
    </location>
</feature>
<dbReference type="PANTHER" id="PTHR46220:SF2">
    <property type="entry name" value="ADP-RIBOSYLATION FACTOR GTPASE-ACTIVATING PROTEIN AGD11-RELATED"/>
    <property type="match status" value="1"/>
</dbReference>
<dbReference type="PRINTS" id="PR00405">
    <property type="entry name" value="REVINTRACTNG"/>
</dbReference>
<gene>
    <name evidence="8" type="ORF">F3Y22_tig00110602pilonHSYRG00308</name>
</gene>
<dbReference type="SUPFAM" id="SSF49562">
    <property type="entry name" value="C2 domain (Calcium/lipid-binding domain, CaLB)"/>
    <property type="match status" value="1"/>
</dbReference>
<evidence type="ECO:0000256" key="3">
    <source>
        <dbReference type="ARBA" id="ARBA00022771"/>
    </source>
</evidence>
<evidence type="ECO:0000313" key="9">
    <source>
        <dbReference type="Proteomes" id="UP000436088"/>
    </source>
</evidence>
<reference evidence="8" key="1">
    <citation type="submission" date="2019-09" db="EMBL/GenBank/DDBJ databases">
        <title>Draft genome information of white flower Hibiscus syriacus.</title>
        <authorList>
            <person name="Kim Y.-M."/>
        </authorList>
    </citation>
    <scope>NUCLEOTIDE SEQUENCE [LARGE SCALE GENOMIC DNA]</scope>
    <source>
        <strain evidence="8">YM2019G1</strain>
    </source>
</reference>
<dbReference type="SUPFAM" id="SSF57863">
    <property type="entry name" value="ArfGap/RecO-like zinc finger"/>
    <property type="match status" value="1"/>
</dbReference>
<dbReference type="Gene3D" id="3.80.10.10">
    <property type="entry name" value="Ribonuclease Inhibitor"/>
    <property type="match status" value="1"/>
</dbReference>
<dbReference type="EMBL" id="VEPZ02001047">
    <property type="protein sequence ID" value="KAE8698181.1"/>
    <property type="molecule type" value="Genomic_DNA"/>
</dbReference>
<evidence type="ECO:0000256" key="4">
    <source>
        <dbReference type="ARBA" id="ARBA00022833"/>
    </source>
</evidence>
<dbReference type="GO" id="GO:0005543">
    <property type="term" value="F:phospholipid binding"/>
    <property type="evidence" value="ECO:0007669"/>
    <property type="project" value="InterPro"/>
</dbReference>
<dbReference type="InterPro" id="IPR032675">
    <property type="entry name" value="LRR_dom_sf"/>
</dbReference>
<keyword evidence="2" id="KW-0479">Metal-binding</keyword>
<dbReference type="Proteomes" id="UP000436088">
    <property type="component" value="Unassembled WGS sequence"/>
</dbReference>
<keyword evidence="4" id="KW-0862">Zinc</keyword>
<protein>
    <submittedName>
        <fullName evidence="8">Calcium-dependent ARF-type GTPase activating protein family isoform 2</fullName>
    </submittedName>
</protein>
<dbReference type="SUPFAM" id="SSF56672">
    <property type="entry name" value="DNA/RNA polymerases"/>
    <property type="match status" value="1"/>
</dbReference>
<organism evidence="8 9">
    <name type="scientific">Hibiscus syriacus</name>
    <name type="common">Rose of Sharon</name>
    <dbReference type="NCBI Taxonomy" id="106335"/>
    <lineage>
        <taxon>Eukaryota</taxon>
        <taxon>Viridiplantae</taxon>
        <taxon>Streptophyta</taxon>
        <taxon>Embryophyta</taxon>
        <taxon>Tracheophyta</taxon>
        <taxon>Spermatophyta</taxon>
        <taxon>Magnoliopsida</taxon>
        <taxon>eudicotyledons</taxon>
        <taxon>Gunneridae</taxon>
        <taxon>Pentapetalae</taxon>
        <taxon>rosids</taxon>
        <taxon>malvids</taxon>
        <taxon>Malvales</taxon>
        <taxon>Malvaceae</taxon>
        <taxon>Malvoideae</taxon>
        <taxon>Hibiscus</taxon>
    </lineage>
</organism>
<keyword evidence="1" id="KW-0343">GTPase activation</keyword>
<dbReference type="SMART" id="SM00105">
    <property type="entry name" value="ArfGap"/>
    <property type="match status" value="1"/>
</dbReference>
<evidence type="ECO:0000259" key="7">
    <source>
        <dbReference type="PROSITE" id="PS50115"/>
    </source>
</evidence>
<keyword evidence="9" id="KW-1185">Reference proteome</keyword>
<proteinExistence type="predicted"/>
<sequence length="1014" mass="113832">MSTLKLDIVSSVPVFTKAQYDQILYLLNKTPSEDTMPTAAANTTDDSILPQPSPQPIISDGSSSSSISIPLGTYPISNFLSYSHLPAKTQLYLSSISHLVEPKTYTEAIQNPEWIKAMNEEILALESNNTLSLVPLPSNKTLIGSKWVYRIKYNSNGEVERFKAHLVAKGCTQREGVDYVETFSPVAKMVIIRTVMALTSIHQWPLLQMDVYNAFLQGDLVEEESGLSKVPILNPKTLRWAQHNSLVLYRSGSCLYDFLCSETPRWDRASDAETTTYWFLRKERKSSGARARLERMLEEFGNSVCADCGSPDPKWVSLSLGVFVCIKCSGVHRSLGMHISKVLSVKLDEWTDGQVNSLVNLGGNNVVNNKYEAFLPDSLSKPGSESSIEERSDFIRRKYEMQEFLEGNDKPTASIKLLRPCYETFPTTILVIRNIVRNKADIESVKDLETAGEEKIAGMVEFVGLIKVNVVKGTDLAVRDMLTSDPFVILALGQQLVYDKDTFKADDFMGEAEINIQPLVATEIKSSKSKPVDNGFGYECVNDSGDGSSGAGESFRTYKRRRQLSLTSKVKVLDGGKALANQAGDSRFEDRDHVRDFAYNYLEGTIPSICASMNLTFMNFEANQFSGPVPPKLGDLVNLETLMLSFNQLTQNLPVTFNLLRNLTDLRISDINGPSQDFSVLRNMKRLLTLLQKSLYGLKQASRQWNMKLTEALLLAGYSQSKFDYSLFAKFKGSKVVIMLIYVDDLLITGNDNVLIEELKGILNKSFKMKDLGELRPVATPLEQNMRLTSEDKLLKDKTIYQRLIGKLIYLTNTRPDIAYSVQLLSQFMQQPRKLNLDASLRVVKYIKSSLDWATCPMTRRSVTGFCVKLGDSLLSWKSKKQNTSARSSVEAEYRSMEMTAAEIVWLTGLLNELGFKNTRPAKLMCDNKAALQIAANPVFHERTKHIEMDCHFVREKIHEGIIKTEYLKTTDQQADILTKALGVQQHEYLSSKLGLINIFNHQLEGSVSFQLFG</sequence>
<dbReference type="InterPro" id="IPR013103">
    <property type="entry name" value="RVT_2"/>
</dbReference>
<accession>A0A6A3A1K1</accession>
<dbReference type="Gene3D" id="1.10.220.150">
    <property type="entry name" value="Arf GTPase activating protein"/>
    <property type="match status" value="1"/>
</dbReference>
<name>A0A6A3A1K1_HIBSY</name>
<dbReference type="PROSITE" id="PS50115">
    <property type="entry name" value="ARFGAP"/>
    <property type="match status" value="1"/>
</dbReference>
<feature type="domain" description="Arf-GAP" evidence="7">
    <location>
        <begin position="290"/>
        <end position="412"/>
    </location>
</feature>